<dbReference type="GO" id="GO:0016784">
    <property type="term" value="F:3-mercaptopyruvate sulfurtransferase activity"/>
    <property type="evidence" value="ECO:0007669"/>
    <property type="project" value="UniProtKB-EC"/>
</dbReference>
<name>A0A926S8J9_9HYPH</name>
<evidence type="ECO:0000256" key="5">
    <source>
        <dbReference type="ARBA" id="ARBA00051793"/>
    </source>
</evidence>
<dbReference type="EC" id="2.8.1.2" evidence="6"/>
<evidence type="ECO:0000256" key="6">
    <source>
        <dbReference type="ARBA" id="ARBA00066832"/>
    </source>
</evidence>
<keyword evidence="4" id="KW-0677">Repeat</keyword>
<dbReference type="InterPro" id="IPR036873">
    <property type="entry name" value="Rhodanese-like_dom_sf"/>
</dbReference>
<dbReference type="InterPro" id="IPR045078">
    <property type="entry name" value="TST/MPST-like"/>
</dbReference>
<dbReference type="Gene3D" id="3.40.250.10">
    <property type="entry name" value="Rhodanese-like domain"/>
    <property type="match status" value="2"/>
</dbReference>
<protein>
    <recommendedName>
        <fullName evidence="7">3-mercaptopyruvate sulfurtransferase</fullName>
        <ecNumber evidence="6">2.8.1.2</ecNumber>
    </recommendedName>
    <alternativeName>
        <fullName evidence="8">Rhodanese-like protein</fullName>
    </alternativeName>
</protein>
<sequence>MTENLLVSTEWLAEHLDAPDLVVLDASMYLPNAGRDANAEYRAEHIPGAIRFDIDDISDPNSDLPHTLPAPHVFSSKMRKLGIGDGQTVVVYDSAGFYSAPRAWWMFKVMGAEQVFILNGGLPKWKAEGRPVEDGTLTRPERHFTARFNHGAVADLDDVKQMIKDKSRQILDARPAARFKAEVPEPRAGLRGGHMPGAFNTPSTGFTAEDGTFLAPDRLKEIFSDAGVDLEKPVTTSCGSGVTAAVISLALTLVGHKDHTLYDGSWTEWGGRDDTEVVTD</sequence>
<dbReference type="FunFam" id="3.40.250.10:FF:000001">
    <property type="entry name" value="Sulfurtransferase"/>
    <property type="match status" value="1"/>
</dbReference>
<dbReference type="SMART" id="SM00450">
    <property type="entry name" value="RHOD"/>
    <property type="match status" value="2"/>
</dbReference>
<comment type="subcellular location">
    <subcellularLocation>
        <location evidence="1">Cytoplasm</location>
    </subcellularLocation>
</comment>
<keyword evidence="2" id="KW-0963">Cytoplasm</keyword>
<reference evidence="10" key="1">
    <citation type="submission" date="2020-05" db="EMBL/GenBank/DDBJ databases">
        <title>Identification of trans-AT polyketide cluster in two marine bacteria, producers of a novel glutaramide-containing polyketide sesbanimide D and analogs.</title>
        <authorList>
            <person name="Kacar D."/>
            <person name="Rodriguez P."/>
            <person name="Canedo L."/>
            <person name="Gonzalez E."/>
            <person name="Galan B."/>
            <person name="De La Calle F."/>
            <person name="Garcia J.L."/>
        </authorList>
    </citation>
    <scope>NUCLEOTIDE SEQUENCE</scope>
    <source>
        <strain evidence="10">PHM038</strain>
    </source>
</reference>
<accession>A0A926S8J9</accession>
<proteinExistence type="predicted"/>
<dbReference type="Proteomes" id="UP000598467">
    <property type="component" value="Unassembled WGS sequence"/>
</dbReference>
<organism evidence="10 11">
    <name type="scientific">Roseibium aggregatum</name>
    <dbReference type="NCBI Taxonomy" id="187304"/>
    <lineage>
        <taxon>Bacteria</taxon>
        <taxon>Pseudomonadati</taxon>
        <taxon>Pseudomonadota</taxon>
        <taxon>Alphaproteobacteria</taxon>
        <taxon>Hyphomicrobiales</taxon>
        <taxon>Stappiaceae</taxon>
        <taxon>Roseibium</taxon>
    </lineage>
</organism>
<comment type="catalytic activity">
    <reaction evidence="5">
        <text>2-oxo-3-sulfanylpropanoate + [thioredoxin]-dithiol = [thioredoxin]-disulfide + hydrogen sulfide + pyruvate + H(+)</text>
        <dbReference type="Rhea" id="RHEA:21740"/>
        <dbReference type="Rhea" id="RHEA-COMP:10698"/>
        <dbReference type="Rhea" id="RHEA-COMP:10700"/>
        <dbReference type="ChEBI" id="CHEBI:15361"/>
        <dbReference type="ChEBI" id="CHEBI:15378"/>
        <dbReference type="ChEBI" id="CHEBI:29919"/>
        <dbReference type="ChEBI" id="CHEBI:29950"/>
        <dbReference type="ChEBI" id="CHEBI:50058"/>
        <dbReference type="ChEBI" id="CHEBI:57678"/>
        <dbReference type="EC" id="2.8.1.2"/>
    </reaction>
    <physiologicalReaction direction="left-to-right" evidence="5">
        <dbReference type="Rhea" id="RHEA:21741"/>
    </physiologicalReaction>
</comment>
<dbReference type="CDD" id="cd01449">
    <property type="entry name" value="TST_Repeat_2"/>
    <property type="match status" value="1"/>
</dbReference>
<dbReference type="PROSITE" id="PS50206">
    <property type="entry name" value="RHODANESE_3"/>
    <property type="match status" value="2"/>
</dbReference>
<evidence type="ECO:0000256" key="4">
    <source>
        <dbReference type="ARBA" id="ARBA00022737"/>
    </source>
</evidence>
<evidence type="ECO:0000256" key="7">
    <source>
        <dbReference type="ARBA" id="ARBA00070833"/>
    </source>
</evidence>
<dbReference type="InterPro" id="IPR001763">
    <property type="entry name" value="Rhodanese-like_dom"/>
</dbReference>
<keyword evidence="3 10" id="KW-0808">Transferase</keyword>
<gene>
    <name evidence="10" type="primary">sseA</name>
    <name evidence="10" type="ORF">HK439_21395</name>
</gene>
<evidence type="ECO:0000259" key="9">
    <source>
        <dbReference type="PROSITE" id="PS50206"/>
    </source>
</evidence>
<dbReference type="GO" id="GO:0005737">
    <property type="term" value="C:cytoplasm"/>
    <property type="evidence" value="ECO:0007669"/>
    <property type="project" value="UniProtKB-SubCell"/>
</dbReference>
<evidence type="ECO:0000313" key="10">
    <source>
        <dbReference type="EMBL" id="MBD1548827.1"/>
    </source>
</evidence>
<comment type="caution">
    <text evidence="10">The sequence shown here is derived from an EMBL/GenBank/DDBJ whole genome shotgun (WGS) entry which is preliminary data.</text>
</comment>
<dbReference type="NCBIfam" id="NF008557">
    <property type="entry name" value="PRK11493.1"/>
    <property type="match status" value="1"/>
</dbReference>
<dbReference type="SUPFAM" id="SSF52821">
    <property type="entry name" value="Rhodanese/Cell cycle control phosphatase"/>
    <property type="match status" value="2"/>
</dbReference>
<dbReference type="PANTHER" id="PTHR11364">
    <property type="entry name" value="THIOSULFATE SULFERTANSFERASE"/>
    <property type="match status" value="1"/>
</dbReference>
<dbReference type="Pfam" id="PF00581">
    <property type="entry name" value="Rhodanese"/>
    <property type="match status" value="2"/>
</dbReference>
<dbReference type="AlphaFoldDB" id="A0A926S8J9"/>
<dbReference type="GO" id="GO:0004792">
    <property type="term" value="F:thiosulfate-cyanide sulfurtransferase activity"/>
    <property type="evidence" value="ECO:0007669"/>
    <property type="project" value="InterPro"/>
</dbReference>
<evidence type="ECO:0000313" key="11">
    <source>
        <dbReference type="Proteomes" id="UP000598467"/>
    </source>
</evidence>
<dbReference type="PROSITE" id="PS00380">
    <property type="entry name" value="RHODANESE_1"/>
    <property type="match status" value="1"/>
</dbReference>
<evidence type="ECO:0000256" key="8">
    <source>
        <dbReference type="ARBA" id="ARBA00078354"/>
    </source>
</evidence>
<dbReference type="EMBL" id="JABFCZ010000026">
    <property type="protein sequence ID" value="MBD1548827.1"/>
    <property type="molecule type" value="Genomic_DNA"/>
</dbReference>
<dbReference type="PANTHER" id="PTHR11364:SF27">
    <property type="entry name" value="SULFURTRANSFERASE"/>
    <property type="match status" value="1"/>
</dbReference>
<dbReference type="FunFam" id="3.40.250.10:FF:000015">
    <property type="entry name" value="Sulfurtransferase"/>
    <property type="match status" value="1"/>
</dbReference>
<evidence type="ECO:0000256" key="2">
    <source>
        <dbReference type="ARBA" id="ARBA00022490"/>
    </source>
</evidence>
<evidence type="ECO:0000256" key="1">
    <source>
        <dbReference type="ARBA" id="ARBA00004496"/>
    </source>
</evidence>
<feature type="domain" description="Rhodanese" evidence="9">
    <location>
        <begin position="17"/>
        <end position="134"/>
    </location>
</feature>
<dbReference type="RefSeq" id="WP_190293511.1">
    <property type="nucleotide sequence ID" value="NZ_JABFCZ010000026.1"/>
</dbReference>
<dbReference type="CDD" id="cd01448">
    <property type="entry name" value="TST_Repeat_1"/>
    <property type="match status" value="1"/>
</dbReference>
<dbReference type="InterPro" id="IPR001307">
    <property type="entry name" value="Thiosulphate_STrfase_CS"/>
</dbReference>
<feature type="domain" description="Rhodanese" evidence="9">
    <location>
        <begin position="164"/>
        <end position="278"/>
    </location>
</feature>
<evidence type="ECO:0000256" key="3">
    <source>
        <dbReference type="ARBA" id="ARBA00022679"/>
    </source>
</evidence>